<keyword evidence="2" id="KW-0472">Membrane</keyword>
<dbReference type="InterPro" id="IPR000873">
    <property type="entry name" value="AMP-dep_synth/lig_dom"/>
</dbReference>
<keyword evidence="5" id="KW-1185">Reference proteome</keyword>
<dbReference type="Gene3D" id="3.40.50.12780">
    <property type="entry name" value="N-terminal domain of ligase-like"/>
    <property type="match status" value="1"/>
</dbReference>
<feature type="domain" description="AMP-dependent synthetase/ligase" evidence="3">
    <location>
        <begin position="35"/>
        <end position="334"/>
    </location>
</feature>
<accession>A0A2Z6MC13</accession>
<dbReference type="InterPro" id="IPR042099">
    <property type="entry name" value="ANL_N_sf"/>
</dbReference>
<evidence type="ECO:0000313" key="4">
    <source>
        <dbReference type="EMBL" id="GAU19978.1"/>
    </source>
</evidence>
<evidence type="ECO:0000256" key="1">
    <source>
        <dbReference type="ARBA" id="ARBA00022598"/>
    </source>
</evidence>
<dbReference type="InterPro" id="IPR020845">
    <property type="entry name" value="AMP-binding_CS"/>
</dbReference>
<reference evidence="5" key="1">
    <citation type="journal article" date="2017" name="Front. Plant Sci.">
        <title>Climate Clever Clovers: New Paradigm to Reduce the Environmental Footprint of Ruminants by Breeding Low Methanogenic Forages Utilizing Haplotype Variation.</title>
        <authorList>
            <person name="Kaur P."/>
            <person name="Appels R."/>
            <person name="Bayer P.E."/>
            <person name="Keeble-Gagnere G."/>
            <person name="Wang J."/>
            <person name="Hirakawa H."/>
            <person name="Shirasawa K."/>
            <person name="Vercoe P."/>
            <person name="Stefanova K."/>
            <person name="Durmic Z."/>
            <person name="Nichols P."/>
            <person name="Revell C."/>
            <person name="Isobe S.N."/>
            <person name="Edwards D."/>
            <person name="Erskine W."/>
        </authorList>
    </citation>
    <scope>NUCLEOTIDE SEQUENCE [LARGE SCALE GENOMIC DNA]</scope>
    <source>
        <strain evidence="5">cv. Daliak</strain>
    </source>
</reference>
<evidence type="ECO:0000313" key="5">
    <source>
        <dbReference type="Proteomes" id="UP000242715"/>
    </source>
</evidence>
<proteinExistence type="predicted"/>
<sequence>MQRSGYGHDGIYRSLRPSLVLPKNPNLSLVANLFTNVSSFSNKTAIIDADSSQTLSFTQLKTQVAKLAHGLLDLGINKNDVVLILSPNNIQYPICFLAATAIGAIVTTANPVYTIAELSRQINDSNPKLIITVPELWNKVKGFNFDLPAVIISSSNITASNPKFTSFETLMEAAGQVTELPKTNVKQSDTAALLYSSGTTGVSKGVILTHGNFISASLMVGMDDDLAGELNGVFLCVLPMFHVFGLAIVTYGQLRRGNTVVSMGRFDMEGFLKAIERHRVTNLWVVPPMVLALAKQNVVSKYDLSSLKGIGSGAAPLGKDLMEECARRLPHVSVCQAS</sequence>
<organism evidence="4 5">
    <name type="scientific">Trifolium subterraneum</name>
    <name type="common">Subterranean clover</name>
    <dbReference type="NCBI Taxonomy" id="3900"/>
    <lineage>
        <taxon>Eukaryota</taxon>
        <taxon>Viridiplantae</taxon>
        <taxon>Streptophyta</taxon>
        <taxon>Embryophyta</taxon>
        <taxon>Tracheophyta</taxon>
        <taxon>Spermatophyta</taxon>
        <taxon>Magnoliopsida</taxon>
        <taxon>eudicotyledons</taxon>
        <taxon>Gunneridae</taxon>
        <taxon>Pentapetalae</taxon>
        <taxon>rosids</taxon>
        <taxon>fabids</taxon>
        <taxon>Fabales</taxon>
        <taxon>Fabaceae</taxon>
        <taxon>Papilionoideae</taxon>
        <taxon>50 kb inversion clade</taxon>
        <taxon>NPAAA clade</taxon>
        <taxon>Hologalegina</taxon>
        <taxon>IRL clade</taxon>
        <taxon>Trifolieae</taxon>
        <taxon>Trifolium</taxon>
    </lineage>
</organism>
<dbReference type="PANTHER" id="PTHR24096">
    <property type="entry name" value="LONG-CHAIN-FATTY-ACID--COA LIGASE"/>
    <property type="match status" value="1"/>
</dbReference>
<dbReference type="PROSITE" id="PS00455">
    <property type="entry name" value="AMP_BINDING"/>
    <property type="match status" value="1"/>
</dbReference>
<dbReference type="EMBL" id="DF973207">
    <property type="protein sequence ID" value="GAU19978.1"/>
    <property type="molecule type" value="Genomic_DNA"/>
</dbReference>
<keyword evidence="2" id="KW-1133">Transmembrane helix</keyword>
<dbReference type="GO" id="GO:0016405">
    <property type="term" value="F:CoA-ligase activity"/>
    <property type="evidence" value="ECO:0007669"/>
    <property type="project" value="TreeGrafter"/>
</dbReference>
<dbReference type="Pfam" id="PF00501">
    <property type="entry name" value="AMP-binding"/>
    <property type="match status" value="1"/>
</dbReference>
<keyword evidence="1" id="KW-0436">Ligase</keyword>
<evidence type="ECO:0000256" key="2">
    <source>
        <dbReference type="SAM" id="Phobius"/>
    </source>
</evidence>
<dbReference type="Proteomes" id="UP000242715">
    <property type="component" value="Unassembled WGS sequence"/>
</dbReference>
<protein>
    <recommendedName>
        <fullName evidence="3">AMP-dependent synthetase/ligase domain-containing protein</fullName>
    </recommendedName>
</protein>
<gene>
    <name evidence="4" type="ORF">TSUD_273130</name>
</gene>
<dbReference type="AlphaFoldDB" id="A0A2Z6MC13"/>
<evidence type="ECO:0000259" key="3">
    <source>
        <dbReference type="Pfam" id="PF00501"/>
    </source>
</evidence>
<name>A0A2Z6MC13_TRISU</name>
<dbReference type="SUPFAM" id="SSF56801">
    <property type="entry name" value="Acetyl-CoA synthetase-like"/>
    <property type="match status" value="1"/>
</dbReference>
<dbReference type="OrthoDB" id="1898221at2759"/>
<dbReference type="PANTHER" id="PTHR24096:SF425">
    <property type="entry name" value="4-COUMARATE--COA LIGASE-LIKE 7"/>
    <property type="match status" value="1"/>
</dbReference>
<keyword evidence="2" id="KW-0812">Transmembrane</keyword>
<feature type="transmembrane region" description="Helical" evidence="2">
    <location>
        <begin position="232"/>
        <end position="254"/>
    </location>
</feature>